<reference evidence="1" key="1">
    <citation type="journal article" date="2021" name="Proc. Natl. Acad. Sci. U.S.A.">
        <title>A Catalog of Tens of Thousands of Viruses from Human Metagenomes Reveals Hidden Associations with Chronic Diseases.</title>
        <authorList>
            <person name="Tisza M.J."/>
            <person name="Buck C.B."/>
        </authorList>
    </citation>
    <scope>NUCLEOTIDE SEQUENCE</scope>
    <source>
        <strain evidence="1">CtjZA23</strain>
    </source>
</reference>
<evidence type="ECO:0000313" key="1">
    <source>
        <dbReference type="EMBL" id="DAE04506.1"/>
    </source>
</evidence>
<organism evidence="1">
    <name type="scientific">Siphoviridae sp. ctjZA23</name>
    <dbReference type="NCBI Taxonomy" id="2825633"/>
    <lineage>
        <taxon>Viruses</taxon>
        <taxon>Duplodnaviria</taxon>
        <taxon>Heunggongvirae</taxon>
        <taxon>Uroviricota</taxon>
        <taxon>Caudoviricetes</taxon>
    </lineage>
</organism>
<dbReference type="EMBL" id="BK015389">
    <property type="protein sequence ID" value="DAE04506.1"/>
    <property type="molecule type" value="Genomic_DNA"/>
</dbReference>
<proteinExistence type="predicted"/>
<accession>A0A8S5PC05</accession>
<name>A0A8S5PC05_9CAUD</name>
<protein>
    <submittedName>
        <fullName evidence="1">Uncharacterized protein</fullName>
    </submittedName>
</protein>
<sequence length="52" mass="5977">MRTASEDNMTPEELCQFIMDNIMKNAELITIKTGEDDGIEKRIFPRSRQGDS</sequence>